<evidence type="ECO:0000313" key="3">
    <source>
        <dbReference type="Proteomes" id="UP001066276"/>
    </source>
</evidence>
<evidence type="ECO:0000256" key="1">
    <source>
        <dbReference type="SAM" id="MobiDB-lite"/>
    </source>
</evidence>
<accession>A0AAV7RZK1</accession>
<comment type="caution">
    <text evidence="2">The sequence shown here is derived from an EMBL/GenBank/DDBJ whole genome shotgun (WGS) entry which is preliminary data.</text>
</comment>
<feature type="region of interest" description="Disordered" evidence="1">
    <location>
        <begin position="76"/>
        <end position="102"/>
    </location>
</feature>
<proteinExistence type="predicted"/>
<evidence type="ECO:0000313" key="2">
    <source>
        <dbReference type="EMBL" id="KAJ1157121.1"/>
    </source>
</evidence>
<protein>
    <submittedName>
        <fullName evidence="2">Uncharacterized protein</fullName>
    </submittedName>
</protein>
<gene>
    <name evidence="2" type="ORF">NDU88_009836</name>
</gene>
<dbReference type="Proteomes" id="UP001066276">
    <property type="component" value="Chromosome 5"/>
</dbReference>
<dbReference type="AlphaFoldDB" id="A0AAV7RZK1"/>
<name>A0AAV7RZK1_PLEWA</name>
<dbReference type="EMBL" id="JANPWB010000009">
    <property type="protein sequence ID" value="KAJ1157121.1"/>
    <property type="molecule type" value="Genomic_DNA"/>
</dbReference>
<reference evidence="2" key="1">
    <citation type="journal article" date="2022" name="bioRxiv">
        <title>Sequencing and chromosome-scale assembly of the giantPleurodeles waltlgenome.</title>
        <authorList>
            <person name="Brown T."/>
            <person name="Elewa A."/>
            <person name="Iarovenko S."/>
            <person name="Subramanian E."/>
            <person name="Araus A.J."/>
            <person name="Petzold A."/>
            <person name="Susuki M."/>
            <person name="Suzuki K.-i.T."/>
            <person name="Hayashi T."/>
            <person name="Toyoda A."/>
            <person name="Oliveira C."/>
            <person name="Osipova E."/>
            <person name="Leigh N.D."/>
            <person name="Simon A."/>
            <person name="Yun M.H."/>
        </authorList>
    </citation>
    <scope>NUCLEOTIDE SEQUENCE</scope>
    <source>
        <strain evidence="2">20211129_DDA</strain>
        <tissue evidence="2">Liver</tissue>
    </source>
</reference>
<keyword evidence="3" id="KW-1185">Reference proteome</keyword>
<sequence length="130" mass="14271">MSRETAAASHWSQHHIRISGDLRGLDCPDCPTDLTAEEEAGWRGDPAAREWTLGLDPNPGEVHPVLRVFRQIPAAPRTSIDARGSRENTSPGADEQQECPSLRRELRTSVAPGTLPRNPVPFITSCLLQL</sequence>
<organism evidence="2 3">
    <name type="scientific">Pleurodeles waltl</name>
    <name type="common">Iberian ribbed newt</name>
    <dbReference type="NCBI Taxonomy" id="8319"/>
    <lineage>
        <taxon>Eukaryota</taxon>
        <taxon>Metazoa</taxon>
        <taxon>Chordata</taxon>
        <taxon>Craniata</taxon>
        <taxon>Vertebrata</taxon>
        <taxon>Euteleostomi</taxon>
        <taxon>Amphibia</taxon>
        <taxon>Batrachia</taxon>
        <taxon>Caudata</taxon>
        <taxon>Salamandroidea</taxon>
        <taxon>Salamandridae</taxon>
        <taxon>Pleurodelinae</taxon>
        <taxon>Pleurodeles</taxon>
    </lineage>
</organism>